<reference evidence="3 4" key="1">
    <citation type="journal article" date="2005" name="Nature">
        <title>The map-based sequence of the rice genome.</title>
        <authorList>
            <consortium name="International rice genome sequencing project (IRGSP)"/>
            <person name="Matsumoto T."/>
            <person name="Wu J."/>
            <person name="Kanamori H."/>
            <person name="Katayose Y."/>
            <person name="Fujisawa M."/>
            <person name="Namiki N."/>
            <person name="Mizuno H."/>
            <person name="Yamamoto K."/>
            <person name="Antonio B.A."/>
            <person name="Baba T."/>
            <person name="Sakata K."/>
            <person name="Nagamura Y."/>
            <person name="Aoki H."/>
            <person name="Arikawa K."/>
            <person name="Arita K."/>
            <person name="Bito T."/>
            <person name="Chiden Y."/>
            <person name="Fujitsuka N."/>
            <person name="Fukunaka R."/>
            <person name="Hamada M."/>
            <person name="Harada C."/>
            <person name="Hayashi A."/>
            <person name="Hijishita S."/>
            <person name="Honda M."/>
            <person name="Hosokawa S."/>
            <person name="Ichikawa Y."/>
            <person name="Idonuma A."/>
            <person name="Iijima M."/>
            <person name="Ikeda M."/>
            <person name="Ikeno M."/>
            <person name="Ito K."/>
            <person name="Ito S."/>
            <person name="Ito T."/>
            <person name="Ito Y."/>
            <person name="Ito Y."/>
            <person name="Iwabuchi A."/>
            <person name="Kamiya K."/>
            <person name="Karasawa W."/>
            <person name="Kurita K."/>
            <person name="Katagiri S."/>
            <person name="Kikuta A."/>
            <person name="Kobayashi H."/>
            <person name="Kobayashi N."/>
            <person name="Machita K."/>
            <person name="Maehara T."/>
            <person name="Masukawa M."/>
            <person name="Mizubayashi T."/>
            <person name="Mukai Y."/>
            <person name="Nagasaki H."/>
            <person name="Nagata Y."/>
            <person name="Naito S."/>
            <person name="Nakashima M."/>
            <person name="Nakama Y."/>
            <person name="Nakamichi Y."/>
            <person name="Nakamura M."/>
            <person name="Meguro A."/>
            <person name="Negishi M."/>
            <person name="Ohta I."/>
            <person name="Ohta T."/>
            <person name="Okamoto M."/>
            <person name="Ono N."/>
            <person name="Saji S."/>
            <person name="Sakaguchi M."/>
            <person name="Sakai K."/>
            <person name="Shibata M."/>
            <person name="Shimokawa T."/>
            <person name="Song J."/>
            <person name="Takazaki Y."/>
            <person name="Terasawa K."/>
            <person name="Tsugane M."/>
            <person name="Tsuji K."/>
            <person name="Ueda S."/>
            <person name="Waki K."/>
            <person name="Yamagata H."/>
            <person name="Yamamoto M."/>
            <person name="Yamamoto S."/>
            <person name="Yamane H."/>
            <person name="Yoshiki S."/>
            <person name="Yoshihara R."/>
            <person name="Yukawa K."/>
            <person name="Zhong H."/>
            <person name="Yano M."/>
            <person name="Yuan Q."/>
            <person name="Ouyang S."/>
            <person name="Liu J."/>
            <person name="Jones K.M."/>
            <person name="Gansberger K."/>
            <person name="Moffat K."/>
            <person name="Hill J."/>
            <person name="Bera J."/>
            <person name="Fadrosh D."/>
            <person name="Jin S."/>
            <person name="Johri S."/>
            <person name="Kim M."/>
            <person name="Overton L."/>
            <person name="Reardon M."/>
            <person name="Tsitrin T."/>
            <person name="Vuong H."/>
            <person name="Weaver B."/>
            <person name="Ciecko A."/>
            <person name="Tallon L."/>
            <person name="Jackson J."/>
            <person name="Pai G."/>
            <person name="Aken S.V."/>
            <person name="Utterback T."/>
            <person name="Reidmuller S."/>
            <person name="Feldblyum T."/>
            <person name="Hsiao J."/>
            <person name="Zismann V."/>
            <person name="Iobst S."/>
            <person name="de Vazeille A.R."/>
            <person name="Buell C.R."/>
            <person name="Ying K."/>
            <person name="Li Y."/>
            <person name="Lu T."/>
            <person name="Huang Y."/>
            <person name="Zhao Q."/>
            <person name="Feng Q."/>
            <person name="Zhang L."/>
            <person name="Zhu J."/>
            <person name="Weng Q."/>
            <person name="Mu J."/>
            <person name="Lu Y."/>
            <person name="Fan D."/>
            <person name="Liu Y."/>
            <person name="Guan J."/>
            <person name="Zhang Y."/>
            <person name="Yu S."/>
            <person name="Liu X."/>
            <person name="Zhang Y."/>
            <person name="Hong G."/>
            <person name="Han B."/>
            <person name="Choisne N."/>
            <person name="Demange N."/>
            <person name="Orjeda G."/>
            <person name="Samain S."/>
            <person name="Cattolico L."/>
            <person name="Pelletier E."/>
            <person name="Couloux A."/>
            <person name="Segurens B."/>
            <person name="Wincker P."/>
            <person name="D'Hont A."/>
            <person name="Scarpelli C."/>
            <person name="Weissenbach J."/>
            <person name="Salanoubat M."/>
            <person name="Quetier F."/>
            <person name="Yu Y."/>
            <person name="Kim H.R."/>
            <person name="Rambo T."/>
            <person name="Currie J."/>
            <person name="Collura K."/>
            <person name="Luo M."/>
            <person name="Yang T."/>
            <person name="Ammiraju J.S.S."/>
            <person name="Engler F."/>
            <person name="Soderlund C."/>
            <person name="Wing R.A."/>
            <person name="Palmer L.E."/>
            <person name="de la Bastide M."/>
            <person name="Spiegel L."/>
            <person name="Nascimento L."/>
            <person name="Zutavern T."/>
            <person name="O'Shaughnessy A."/>
            <person name="Dike S."/>
            <person name="Dedhia N."/>
            <person name="Preston R."/>
            <person name="Balija V."/>
            <person name="McCombie W.R."/>
            <person name="Chow T."/>
            <person name="Chen H."/>
            <person name="Chung M."/>
            <person name="Chen C."/>
            <person name="Shaw J."/>
            <person name="Wu H."/>
            <person name="Hsiao K."/>
            <person name="Chao Y."/>
            <person name="Chu M."/>
            <person name="Cheng C."/>
            <person name="Hour A."/>
            <person name="Lee P."/>
            <person name="Lin S."/>
            <person name="Lin Y."/>
            <person name="Liou J."/>
            <person name="Liu S."/>
            <person name="Hsing Y."/>
            <person name="Raghuvanshi S."/>
            <person name="Mohanty A."/>
            <person name="Bharti A.K."/>
            <person name="Gaur A."/>
            <person name="Gupta V."/>
            <person name="Kumar D."/>
            <person name="Ravi V."/>
            <person name="Vij S."/>
            <person name="Kapur A."/>
            <person name="Khurana P."/>
            <person name="Khurana P."/>
            <person name="Khurana J.P."/>
            <person name="Tyagi A.K."/>
            <person name="Gaikwad K."/>
            <person name="Singh A."/>
            <person name="Dalal V."/>
            <person name="Srivastava S."/>
            <person name="Dixit A."/>
            <person name="Pal A.K."/>
            <person name="Ghazi I.A."/>
            <person name="Yadav M."/>
            <person name="Pandit A."/>
            <person name="Bhargava A."/>
            <person name="Sureshbabu K."/>
            <person name="Batra K."/>
            <person name="Sharma T.R."/>
            <person name="Mohapatra T."/>
            <person name="Singh N.K."/>
            <person name="Messing J."/>
            <person name="Nelson A.B."/>
            <person name="Fuks G."/>
            <person name="Kavchok S."/>
            <person name="Keizer G."/>
            <person name="Linton E."/>
            <person name="Llaca V."/>
            <person name="Song R."/>
            <person name="Tanyolac B."/>
            <person name="Young S."/>
            <person name="Ho-Il K."/>
            <person name="Hahn J.H."/>
            <person name="Sangsakoo G."/>
            <person name="Vanavichit A."/>
            <person name="de Mattos Luiz.A.T."/>
            <person name="Zimmer P.D."/>
            <person name="Malone G."/>
            <person name="Dellagostin O."/>
            <person name="de Oliveira A.C."/>
            <person name="Bevan M."/>
            <person name="Bancroft I."/>
            <person name="Minx P."/>
            <person name="Cordum H."/>
            <person name="Wilson R."/>
            <person name="Cheng Z."/>
            <person name="Jin W."/>
            <person name="Jiang J."/>
            <person name="Leong S.A."/>
            <person name="Iwama H."/>
            <person name="Gojobori T."/>
            <person name="Itoh T."/>
            <person name="Niimura Y."/>
            <person name="Fujii Y."/>
            <person name="Habara T."/>
            <person name="Sakai H."/>
            <person name="Sato Y."/>
            <person name="Wilson G."/>
            <person name="Kumar K."/>
            <person name="McCouch S."/>
            <person name="Juretic N."/>
            <person name="Hoen D."/>
            <person name="Wright S."/>
            <person name="Bruskiewich R."/>
            <person name="Bureau T."/>
            <person name="Miyao A."/>
            <person name="Hirochika H."/>
            <person name="Nishikawa T."/>
            <person name="Kadowaki K."/>
            <person name="Sugiura M."/>
            <person name="Burr B."/>
            <person name="Sasaki T."/>
        </authorList>
    </citation>
    <scope>NUCLEOTIDE SEQUENCE [LARGE SCALE GENOMIC DNA]</scope>
    <source>
        <strain evidence="4">cv. Nipponbare</strain>
    </source>
</reference>
<keyword evidence="1" id="KW-0444">Lipid biosynthesis</keyword>
<dbReference type="KEGG" id="dosa:Os08g0298600"/>
<dbReference type="GO" id="GO:0102965">
    <property type="term" value="F:alcohol-forming long-chain fatty acyl-CoA reductase activity"/>
    <property type="evidence" value="ECO:0007669"/>
    <property type="project" value="UniProtKB-EC"/>
</dbReference>
<feature type="non-terminal residue" evidence="3">
    <location>
        <position position="1"/>
    </location>
</feature>
<comment type="function">
    <text evidence="1">Catalyzes the reduction of fatty acyl-CoA to fatty alcohols.</text>
</comment>
<comment type="similarity">
    <text evidence="1">Belongs to the fatty acyl-CoA reductase family.</text>
</comment>
<organism evidence="3 4">
    <name type="scientific">Oryza sativa subsp. japonica</name>
    <name type="common">Rice</name>
    <dbReference type="NCBI Taxonomy" id="39947"/>
    <lineage>
        <taxon>Eukaryota</taxon>
        <taxon>Viridiplantae</taxon>
        <taxon>Streptophyta</taxon>
        <taxon>Embryophyta</taxon>
        <taxon>Tracheophyta</taxon>
        <taxon>Spermatophyta</taxon>
        <taxon>Magnoliopsida</taxon>
        <taxon>Liliopsida</taxon>
        <taxon>Poales</taxon>
        <taxon>Poaceae</taxon>
        <taxon>BOP clade</taxon>
        <taxon>Oryzoideae</taxon>
        <taxon>Oryzeae</taxon>
        <taxon>Oryzinae</taxon>
        <taxon>Oryza</taxon>
        <taxon>Oryza sativa</taxon>
    </lineage>
</organism>
<protein>
    <recommendedName>
        <fullName evidence="1">Fatty acyl-CoA reductase</fullName>
        <ecNumber evidence="1">1.2.1.84</ecNumber>
    </recommendedName>
</protein>
<dbReference type="GO" id="GO:0006629">
    <property type="term" value="P:lipid metabolic process"/>
    <property type="evidence" value="ECO:0007669"/>
    <property type="project" value="UniProtKB-KW"/>
</dbReference>
<evidence type="ECO:0000256" key="1">
    <source>
        <dbReference type="RuleBase" id="RU363097"/>
    </source>
</evidence>
<dbReference type="InterPro" id="IPR036291">
    <property type="entry name" value="NAD(P)-bd_dom_sf"/>
</dbReference>
<dbReference type="GO" id="GO:0080019">
    <property type="term" value="F:alcohol-forming very long-chain fatty acyl-CoA reductase activity"/>
    <property type="evidence" value="ECO:0007669"/>
    <property type="project" value="InterPro"/>
</dbReference>
<dbReference type="Pfam" id="PF07993">
    <property type="entry name" value="NAD_binding_4"/>
    <property type="match status" value="1"/>
</dbReference>
<dbReference type="EC" id="1.2.1.84" evidence="1"/>
<dbReference type="PANTHER" id="PTHR11011:SF99">
    <property type="entry name" value="FATTY ACYL-COA REDUCTASE 3"/>
    <property type="match status" value="1"/>
</dbReference>
<proteinExistence type="inferred from homology"/>
<accession>C7J5N7</accession>
<evidence type="ECO:0000259" key="2">
    <source>
        <dbReference type="Pfam" id="PF07993"/>
    </source>
</evidence>
<keyword evidence="1" id="KW-0560">Oxidoreductase</keyword>
<dbReference type="EMBL" id="AP008214">
    <property type="protein sequence ID" value="BAH94233.1"/>
    <property type="molecule type" value="Genomic_DNA"/>
</dbReference>
<evidence type="ECO:0000313" key="3">
    <source>
        <dbReference type="EMBL" id="BAH94233.1"/>
    </source>
</evidence>
<gene>
    <name evidence="3" type="ordered locus">Os08g0298600</name>
</gene>
<dbReference type="InterPro" id="IPR026055">
    <property type="entry name" value="FAR"/>
</dbReference>
<reference evidence="4" key="2">
    <citation type="journal article" date="2008" name="Nucleic Acids Res.">
        <title>The rice annotation project database (RAP-DB): 2008 update.</title>
        <authorList>
            <consortium name="The rice annotation project (RAP)"/>
        </authorList>
    </citation>
    <scope>GENOME REANNOTATION</scope>
    <source>
        <strain evidence="4">cv. Nipponbare</strain>
    </source>
</reference>
<name>C7J5N7_ORYSJ</name>
<dbReference type="AlphaFoldDB" id="C7J5N7"/>
<feature type="domain" description="Thioester reductase (TE)" evidence="2">
    <location>
        <begin position="2"/>
        <end position="54"/>
    </location>
</feature>
<dbReference type="Gene3D" id="3.40.50.720">
    <property type="entry name" value="NAD(P)-binding Rossmann-like Domain"/>
    <property type="match status" value="1"/>
</dbReference>
<sequence>RAKHFGWPNTYVFTKAMGEMLLGHLRGDLPVVIIRPSIITSILKEPLPGWMEGIR</sequence>
<evidence type="ECO:0000313" key="4">
    <source>
        <dbReference type="Proteomes" id="UP000000763"/>
    </source>
</evidence>
<keyword evidence="1" id="KW-0443">Lipid metabolism</keyword>
<dbReference type="InterPro" id="IPR013120">
    <property type="entry name" value="FAR_NAD-bd"/>
</dbReference>
<keyword evidence="1" id="KW-0521">NADP</keyword>
<comment type="catalytic activity">
    <reaction evidence="1">
        <text>a long-chain fatty acyl-CoA + 2 NADPH + 2 H(+) = a long-chain primary fatty alcohol + 2 NADP(+) + CoA</text>
        <dbReference type="Rhea" id="RHEA:52716"/>
        <dbReference type="ChEBI" id="CHEBI:15378"/>
        <dbReference type="ChEBI" id="CHEBI:57287"/>
        <dbReference type="ChEBI" id="CHEBI:57783"/>
        <dbReference type="ChEBI" id="CHEBI:58349"/>
        <dbReference type="ChEBI" id="CHEBI:77396"/>
        <dbReference type="ChEBI" id="CHEBI:83139"/>
        <dbReference type="EC" id="1.2.1.84"/>
    </reaction>
</comment>
<dbReference type="Proteomes" id="UP000000763">
    <property type="component" value="Chromosome 8"/>
</dbReference>
<dbReference type="PANTHER" id="PTHR11011">
    <property type="entry name" value="MALE STERILITY PROTEIN 2-RELATED"/>
    <property type="match status" value="1"/>
</dbReference>
<dbReference type="SUPFAM" id="SSF51735">
    <property type="entry name" value="NAD(P)-binding Rossmann-fold domains"/>
    <property type="match status" value="1"/>
</dbReference>